<dbReference type="RefSeq" id="XP_002910938.1">
    <property type="nucleotide sequence ID" value="XM_002910892.1"/>
</dbReference>
<dbReference type="HOGENOM" id="CLU_2196823_0_0_1"/>
<gene>
    <name evidence="2" type="ORF">CC1G_14916</name>
</gene>
<feature type="compositionally biased region" description="Basic residues" evidence="1">
    <location>
        <begin position="49"/>
        <end position="59"/>
    </location>
</feature>
<dbReference type="GeneID" id="9378691"/>
<sequence length="108" mass="12555">MYPDEVSRDRGFRFCSPRSLRKQQEQPRSQERQNTDELSDAETEPYRVYHPRPSKRRSAKVSPSESGPDKKLRVGDSMWTKGEVCNWRRNVPQGAEPEASRCNDEEGV</sequence>
<feature type="compositionally biased region" description="Basic and acidic residues" evidence="1">
    <location>
        <begin position="1"/>
        <end position="12"/>
    </location>
</feature>
<dbReference type="KEGG" id="cci:CC1G_14916"/>
<comment type="caution">
    <text evidence="2">The sequence shown here is derived from an EMBL/GenBank/DDBJ whole genome shotgun (WGS) entry which is preliminary data.</text>
</comment>
<accession>D6RNS8</accession>
<dbReference type="InParanoid" id="D6RNS8"/>
<reference evidence="2 3" key="1">
    <citation type="journal article" date="2010" name="Proc. Natl. Acad. Sci. U.S.A.">
        <title>Insights into evolution of multicellular fungi from the assembled chromosomes of the mushroom Coprinopsis cinerea (Coprinus cinereus).</title>
        <authorList>
            <person name="Stajich J.E."/>
            <person name="Wilke S.K."/>
            <person name="Ahren D."/>
            <person name="Au C.H."/>
            <person name="Birren B.W."/>
            <person name="Borodovsky M."/>
            <person name="Burns C."/>
            <person name="Canback B."/>
            <person name="Casselton L.A."/>
            <person name="Cheng C.K."/>
            <person name="Deng J."/>
            <person name="Dietrich F.S."/>
            <person name="Fargo D.C."/>
            <person name="Farman M.L."/>
            <person name="Gathman A.C."/>
            <person name="Goldberg J."/>
            <person name="Guigo R."/>
            <person name="Hoegger P.J."/>
            <person name="Hooker J.B."/>
            <person name="Huggins A."/>
            <person name="James T.Y."/>
            <person name="Kamada T."/>
            <person name="Kilaru S."/>
            <person name="Kodira C."/>
            <person name="Kues U."/>
            <person name="Kupfer D."/>
            <person name="Kwan H.S."/>
            <person name="Lomsadze A."/>
            <person name="Li W."/>
            <person name="Lilly W.W."/>
            <person name="Ma L.J."/>
            <person name="Mackey A.J."/>
            <person name="Manning G."/>
            <person name="Martin F."/>
            <person name="Muraguchi H."/>
            <person name="Natvig D.O."/>
            <person name="Palmerini H."/>
            <person name="Ramesh M.A."/>
            <person name="Rehmeyer C.J."/>
            <person name="Roe B.A."/>
            <person name="Shenoy N."/>
            <person name="Stanke M."/>
            <person name="Ter-Hovhannisyan V."/>
            <person name="Tunlid A."/>
            <person name="Velagapudi R."/>
            <person name="Vision T.J."/>
            <person name="Zeng Q."/>
            <person name="Zolan M.E."/>
            <person name="Pukkila P.J."/>
        </authorList>
    </citation>
    <scope>NUCLEOTIDE SEQUENCE [LARGE SCALE GENOMIC DNA]</scope>
    <source>
        <strain evidence="3">Okayama-7 / 130 / ATCC MYA-4618 / FGSC 9003</strain>
    </source>
</reference>
<dbReference type="AlphaFoldDB" id="D6RNS8"/>
<dbReference type="VEuPathDB" id="FungiDB:CC1G_14916"/>
<keyword evidence="3" id="KW-1185">Reference proteome</keyword>
<dbReference type="Proteomes" id="UP000001861">
    <property type="component" value="Unassembled WGS sequence"/>
</dbReference>
<evidence type="ECO:0000313" key="3">
    <source>
        <dbReference type="Proteomes" id="UP000001861"/>
    </source>
</evidence>
<feature type="compositionally biased region" description="Basic and acidic residues" evidence="1">
    <location>
        <begin position="22"/>
        <end position="35"/>
    </location>
</feature>
<proteinExistence type="predicted"/>
<organism evidence="2 3">
    <name type="scientific">Coprinopsis cinerea (strain Okayama-7 / 130 / ATCC MYA-4618 / FGSC 9003)</name>
    <name type="common">Inky cap fungus</name>
    <name type="synonym">Hormographiella aspergillata</name>
    <dbReference type="NCBI Taxonomy" id="240176"/>
    <lineage>
        <taxon>Eukaryota</taxon>
        <taxon>Fungi</taxon>
        <taxon>Dikarya</taxon>
        <taxon>Basidiomycota</taxon>
        <taxon>Agaricomycotina</taxon>
        <taxon>Agaricomycetes</taxon>
        <taxon>Agaricomycetidae</taxon>
        <taxon>Agaricales</taxon>
        <taxon>Agaricineae</taxon>
        <taxon>Psathyrellaceae</taxon>
        <taxon>Coprinopsis</taxon>
    </lineage>
</organism>
<protein>
    <submittedName>
        <fullName evidence="2">Uncharacterized protein</fullName>
    </submittedName>
</protein>
<feature type="compositionally biased region" description="Basic and acidic residues" evidence="1">
    <location>
        <begin position="98"/>
        <end position="108"/>
    </location>
</feature>
<evidence type="ECO:0000256" key="1">
    <source>
        <dbReference type="SAM" id="MobiDB-lite"/>
    </source>
</evidence>
<name>D6RNS8_COPC7</name>
<evidence type="ECO:0000313" key="2">
    <source>
        <dbReference type="EMBL" id="EFI27444.1"/>
    </source>
</evidence>
<dbReference type="EMBL" id="AACS02000007">
    <property type="protein sequence ID" value="EFI27444.1"/>
    <property type="molecule type" value="Genomic_DNA"/>
</dbReference>
<feature type="region of interest" description="Disordered" evidence="1">
    <location>
        <begin position="1"/>
        <end position="108"/>
    </location>
</feature>